<dbReference type="SUPFAM" id="SSF54897">
    <property type="entry name" value="Protease propeptides/inhibitors"/>
    <property type="match status" value="1"/>
</dbReference>
<dbReference type="FunFam" id="3.30.70.340:FF:000002">
    <property type="entry name" value="Carboxypeptidase A"/>
    <property type="match status" value="1"/>
</dbReference>
<feature type="chain" id="PRO_5039931999" evidence="12">
    <location>
        <begin position="20"/>
        <end position="421"/>
    </location>
</feature>
<evidence type="ECO:0000259" key="13">
    <source>
        <dbReference type="PROSITE" id="PS52035"/>
    </source>
</evidence>
<dbReference type="OrthoDB" id="3626597at2759"/>
<dbReference type="PROSITE" id="PS00133">
    <property type="entry name" value="CARBOXYPEPT_ZN_2"/>
    <property type="match status" value="1"/>
</dbReference>
<evidence type="ECO:0000256" key="10">
    <source>
        <dbReference type="ARBA" id="ARBA00023157"/>
    </source>
</evidence>
<dbReference type="InterPro" id="IPR003146">
    <property type="entry name" value="M14A_act_pep"/>
</dbReference>
<keyword evidence="14" id="KW-1185">Reference proteome</keyword>
<dbReference type="InterPro" id="IPR000834">
    <property type="entry name" value="Peptidase_M14"/>
</dbReference>
<evidence type="ECO:0000313" key="15">
    <source>
        <dbReference type="RefSeq" id="XP_007428387.1"/>
    </source>
</evidence>
<sequence length="421" mass="49293">MRFILSFLGLLLTPQVVVLRRRFDSEKVFRVKVQNENQLNDLKDLASMIQLDFWHPHSVHHVLIGKEVDFRVSSDQTNFAEKFLEQNQMQYKILFHNLQEEIEKQFDGGKLFRKKYSYTRYNEWEKITAWMERMANKNPKLISKIEIGKTYEERPMYVLKVGKQSGQKKVIFMDCGVHAREWISPAFCQWFVKEAVRTYRIDKDMTKLLDNMNFYVLPVFNIDGYVWSWTKDRMWRKNRSNNSNSDCIGTDLNRNFKASWGLDTEDRLHDPCEPVYCGSSAESEPETKAVTSFIRAHLACIKGYITIHAYSQMLLFPYGYTEEKAPNHGKLNELAKEAVDALYSLYNTNYVYGAIATTIYPCSGTSVDWAYDEGIKYSFVFELRDRGQYNFLLPESQIKPTCKETMLAIKVIANHIVSTVQ</sequence>
<keyword evidence="7" id="KW-0378">Hydrolase</keyword>
<dbReference type="GO" id="GO:0005615">
    <property type="term" value="C:extracellular space"/>
    <property type="evidence" value="ECO:0007669"/>
    <property type="project" value="TreeGrafter"/>
</dbReference>
<dbReference type="GO" id="GO:0006508">
    <property type="term" value="P:proteolysis"/>
    <property type="evidence" value="ECO:0007669"/>
    <property type="project" value="UniProtKB-KW"/>
</dbReference>
<protein>
    <submittedName>
        <fullName evidence="15">Mast cell carboxypeptidase A</fullName>
    </submittedName>
</protein>
<dbReference type="Gene3D" id="3.30.70.340">
    <property type="entry name" value="Metallocarboxypeptidase-like"/>
    <property type="match status" value="1"/>
</dbReference>
<feature type="domain" description="Peptidase M14" evidence="13">
    <location>
        <begin position="120"/>
        <end position="416"/>
    </location>
</feature>
<dbReference type="FunFam" id="3.40.630.10:FF:000001">
    <property type="entry name" value="Carboxypeptidase B"/>
    <property type="match status" value="1"/>
</dbReference>
<dbReference type="PANTHER" id="PTHR11705">
    <property type="entry name" value="PROTEASE FAMILY M14 CARBOXYPEPTIDASE A,B"/>
    <property type="match status" value="1"/>
</dbReference>
<evidence type="ECO:0000256" key="4">
    <source>
        <dbReference type="ARBA" id="ARBA00022670"/>
    </source>
</evidence>
<dbReference type="GeneID" id="103064043"/>
<dbReference type="InterPro" id="IPR057247">
    <property type="entry name" value="CARBOXYPEPT_ZN_2"/>
</dbReference>
<organism evidence="14 15">
    <name type="scientific">Python bivittatus</name>
    <name type="common">Burmese python</name>
    <name type="synonym">Python molurus bivittatus</name>
    <dbReference type="NCBI Taxonomy" id="176946"/>
    <lineage>
        <taxon>Eukaryota</taxon>
        <taxon>Metazoa</taxon>
        <taxon>Chordata</taxon>
        <taxon>Craniata</taxon>
        <taxon>Vertebrata</taxon>
        <taxon>Euteleostomi</taxon>
        <taxon>Lepidosauria</taxon>
        <taxon>Squamata</taxon>
        <taxon>Bifurcata</taxon>
        <taxon>Unidentata</taxon>
        <taxon>Episquamata</taxon>
        <taxon>Toxicofera</taxon>
        <taxon>Serpentes</taxon>
        <taxon>Henophidia</taxon>
        <taxon>Pythonidae</taxon>
        <taxon>Python</taxon>
    </lineage>
</organism>
<keyword evidence="10" id="KW-1015">Disulfide bond</keyword>
<evidence type="ECO:0000256" key="6">
    <source>
        <dbReference type="ARBA" id="ARBA00022729"/>
    </source>
</evidence>
<dbReference type="GO" id="GO:0008270">
    <property type="term" value="F:zinc ion binding"/>
    <property type="evidence" value="ECO:0007669"/>
    <property type="project" value="InterPro"/>
</dbReference>
<feature type="signal peptide" evidence="12">
    <location>
        <begin position="1"/>
        <end position="19"/>
    </location>
</feature>
<evidence type="ECO:0000313" key="14">
    <source>
        <dbReference type="Proteomes" id="UP000695026"/>
    </source>
</evidence>
<reference evidence="15" key="1">
    <citation type="submission" date="2025-08" db="UniProtKB">
        <authorList>
            <consortium name="RefSeq"/>
        </authorList>
    </citation>
    <scope>IDENTIFICATION</scope>
    <source>
        <tissue evidence="15">Liver</tissue>
    </source>
</reference>
<evidence type="ECO:0000256" key="2">
    <source>
        <dbReference type="ARBA" id="ARBA00005988"/>
    </source>
</evidence>
<dbReference type="PANTHER" id="PTHR11705:SF65">
    <property type="entry name" value="MAST CELL CARBOXYPEPTIDASE A"/>
    <property type="match status" value="1"/>
</dbReference>
<dbReference type="KEGG" id="pbi:103064043"/>
<dbReference type="AlphaFoldDB" id="A0A9F2N972"/>
<dbReference type="PROSITE" id="PS00132">
    <property type="entry name" value="CARBOXYPEPT_ZN_1"/>
    <property type="match status" value="1"/>
</dbReference>
<dbReference type="PRINTS" id="PR00765">
    <property type="entry name" value="CRBOXYPTASEA"/>
</dbReference>
<dbReference type="Pfam" id="PF02244">
    <property type="entry name" value="Propep_M14"/>
    <property type="match status" value="1"/>
</dbReference>
<keyword evidence="9" id="KW-0482">Metalloprotease</keyword>
<evidence type="ECO:0000256" key="1">
    <source>
        <dbReference type="ARBA" id="ARBA00001947"/>
    </source>
</evidence>
<feature type="active site" description="Proton donor/acceptor" evidence="11">
    <location>
        <position position="382"/>
    </location>
</feature>
<dbReference type="OMA" id="PPNHKDL"/>
<evidence type="ECO:0000256" key="3">
    <source>
        <dbReference type="ARBA" id="ARBA00022645"/>
    </source>
</evidence>
<keyword evidence="8" id="KW-0862">Zinc</keyword>
<evidence type="ECO:0000256" key="11">
    <source>
        <dbReference type="PROSITE-ProRule" id="PRU01379"/>
    </source>
</evidence>
<dbReference type="RefSeq" id="XP_007428387.1">
    <property type="nucleotide sequence ID" value="XM_007428325.3"/>
</dbReference>
<dbReference type="SUPFAM" id="SSF53187">
    <property type="entry name" value="Zn-dependent exopeptidases"/>
    <property type="match status" value="1"/>
</dbReference>
<evidence type="ECO:0000256" key="12">
    <source>
        <dbReference type="SAM" id="SignalP"/>
    </source>
</evidence>
<dbReference type="PROSITE" id="PS52035">
    <property type="entry name" value="PEPTIDASE_M14"/>
    <property type="match status" value="1"/>
</dbReference>
<dbReference type="GO" id="GO:0004181">
    <property type="term" value="F:metallocarboxypeptidase activity"/>
    <property type="evidence" value="ECO:0007669"/>
    <property type="project" value="InterPro"/>
</dbReference>
<dbReference type="InterPro" id="IPR036990">
    <property type="entry name" value="M14A-like_propep"/>
</dbReference>
<evidence type="ECO:0000256" key="7">
    <source>
        <dbReference type="ARBA" id="ARBA00022801"/>
    </source>
</evidence>
<dbReference type="InterPro" id="IPR057246">
    <property type="entry name" value="CARBOXYPEPT_ZN_1"/>
</dbReference>
<dbReference type="Gene3D" id="3.40.630.10">
    <property type="entry name" value="Zn peptidases"/>
    <property type="match status" value="1"/>
</dbReference>
<gene>
    <name evidence="15" type="primary">LOC103064043</name>
</gene>
<evidence type="ECO:0000256" key="5">
    <source>
        <dbReference type="ARBA" id="ARBA00022723"/>
    </source>
</evidence>
<evidence type="ECO:0000256" key="9">
    <source>
        <dbReference type="ARBA" id="ARBA00023049"/>
    </source>
</evidence>
<proteinExistence type="inferred from homology"/>
<evidence type="ECO:0000256" key="8">
    <source>
        <dbReference type="ARBA" id="ARBA00022833"/>
    </source>
</evidence>
<accession>A0A9F2N972</accession>
<dbReference type="Proteomes" id="UP000695026">
    <property type="component" value="Unplaced"/>
</dbReference>
<comment type="similarity">
    <text evidence="2 11">Belongs to the peptidase M14 family.</text>
</comment>
<keyword evidence="4" id="KW-0645">Protease</keyword>
<comment type="cofactor">
    <cofactor evidence="1">
        <name>Zn(2+)</name>
        <dbReference type="ChEBI" id="CHEBI:29105"/>
    </cofactor>
</comment>
<keyword evidence="3 15" id="KW-0121">Carboxypeptidase</keyword>
<keyword evidence="5" id="KW-0479">Metal-binding</keyword>
<keyword evidence="6 12" id="KW-0732">Signal</keyword>
<dbReference type="Pfam" id="PF00246">
    <property type="entry name" value="Peptidase_M14"/>
    <property type="match status" value="1"/>
</dbReference>
<dbReference type="SMART" id="SM00631">
    <property type="entry name" value="Zn_pept"/>
    <property type="match status" value="1"/>
</dbReference>
<name>A0A9F2N972_PYTBI</name>